<dbReference type="NCBIfam" id="TIGR00613">
    <property type="entry name" value="reco"/>
    <property type="match status" value="1"/>
</dbReference>
<organism evidence="5 6">
    <name type="scientific">Malacoplasma iowae DK-CPA</name>
    <dbReference type="NCBI Taxonomy" id="1394179"/>
    <lineage>
        <taxon>Bacteria</taxon>
        <taxon>Bacillati</taxon>
        <taxon>Mycoplasmatota</taxon>
        <taxon>Mycoplasmoidales</taxon>
        <taxon>Mycoplasmoidaceae</taxon>
        <taxon>Malacoplasma</taxon>
    </lineage>
</organism>
<keyword evidence="3" id="KW-0234">DNA repair</keyword>
<keyword evidence="1" id="KW-0227">DNA damage</keyword>
<reference evidence="5 6" key="1">
    <citation type="journal article" date="2014" name="PLoS ONE">
        <title>Reduction of Hydrogen Peroxide Accumulation and Toxicity by a Catalase from Mycoplasma iowae.</title>
        <authorList>
            <person name="Pritchard R.E."/>
            <person name="Prassinos A.J."/>
            <person name="Osborne J.D."/>
            <person name="Raviv Z."/>
            <person name="Balish M.F."/>
        </authorList>
    </citation>
    <scope>NUCLEOTIDE SEQUENCE [LARGE SCALE GENOMIC DNA]</scope>
    <source>
        <strain evidence="5 6">DK-CPA</strain>
    </source>
</reference>
<dbReference type="InterPro" id="IPR037278">
    <property type="entry name" value="ARFGAP/RecO"/>
</dbReference>
<dbReference type="Pfam" id="PF11967">
    <property type="entry name" value="RecO_N"/>
    <property type="match status" value="1"/>
</dbReference>
<dbReference type="EMBL" id="AWQU01000083">
    <property type="protein sequence ID" value="KFB07441.1"/>
    <property type="molecule type" value="Genomic_DNA"/>
</dbReference>
<protein>
    <submittedName>
        <fullName evidence="5">DNA repair protein RecO</fullName>
    </submittedName>
</protein>
<accession>A0A084U3A5</accession>
<name>A0A084U3A5_MALIO</name>
<evidence type="ECO:0000259" key="4">
    <source>
        <dbReference type="Pfam" id="PF11967"/>
    </source>
</evidence>
<dbReference type="SUPFAM" id="SSF57863">
    <property type="entry name" value="ArfGap/RecO-like zinc finger"/>
    <property type="match status" value="1"/>
</dbReference>
<gene>
    <name evidence="5" type="primary">recO</name>
    <name evidence="5" type="ORF">P271_277</name>
</gene>
<dbReference type="Proteomes" id="UP000028523">
    <property type="component" value="Unassembled WGS sequence"/>
</dbReference>
<dbReference type="GO" id="GO:0006302">
    <property type="term" value="P:double-strand break repair"/>
    <property type="evidence" value="ECO:0007669"/>
    <property type="project" value="TreeGrafter"/>
</dbReference>
<dbReference type="PANTHER" id="PTHR33991:SF1">
    <property type="entry name" value="DNA REPAIR PROTEIN RECO"/>
    <property type="match status" value="1"/>
</dbReference>
<proteinExistence type="predicted"/>
<evidence type="ECO:0000256" key="2">
    <source>
        <dbReference type="ARBA" id="ARBA00023172"/>
    </source>
</evidence>
<evidence type="ECO:0000256" key="1">
    <source>
        <dbReference type="ARBA" id="ARBA00022763"/>
    </source>
</evidence>
<keyword evidence="2" id="KW-0233">DNA recombination</keyword>
<dbReference type="InterPro" id="IPR022572">
    <property type="entry name" value="DNA_rep/recomb_RecO_N"/>
</dbReference>
<dbReference type="GeneID" id="96866984"/>
<keyword evidence="6" id="KW-1185">Reference proteome</keyword>
<dbReference type="InterPro" id="IPR003717">
    <property type="entry name" value="RecO"/>
</dbReference>
<sequence length="231" mass="26692">MSETITKGYLINREDYELFDEIITFINEYGNVFSCMAKGVKKINSKNGRNLFFGNFLEFEFFLSRDSKKIGKLKRVKLLEPNDSNINFNSALLFLNAASYMSQLSGIKFFKFYKQSLEYIKKVNNQNLLILYIIINLIRLSGIKLILNSCSSCANKNISNFSETNFGFVCSKCDDNHLKIDINVLKLIFLIDNKRFSESEKFSDQVKISAIKLLVYFYKNNGGPNLFNLIK</sequence>
<dbReference type="GO" id="GO:0043590">
    <property type="term" value="C:bacterial nucleoid"/>
    <property type="evidence" value="ECO:0007669"/>
    <property type="project" value="TreeGrafter"/>
</dbReference>
<dbReference type="GO" id="GO:0006310">
    <property type="term" value="P:DNA recombination"/>
    <property type="evidence" value="ECO:0007669"/>
    <property type="project" value="UniProtKB-KW"/>
</dbReference>
<dbReference type="AlphaFoldDB" id="A0A084U3A5"/>
<feature type="domain" description="DNA replication/recombination mediator RecO N-terminal" evidence="4">
    <location>
        <begin position="1"/>
        <end position="81"/>
    </location>
</feature>
<evidence type="ECO:0000313" key="6">
    <source>
        <dbReference type="Proteomes" id="UP000028523"/>
    </source>
</evidence>
<evidence type="ECO:0000313" key="5">
    <source>
        <dbReference type="EMBL" id="KFB07441.1"/>
    </source>
</evidence>
<dbReference type="RefSeq" id="WP_004024996.1">
    <property type="nucleotide sequence ID" value="NZ_AWQU01000083.1"/>
</dbReference>
<evidence type="ECO:0000256" key="3">
    <source>
        <dbReference type="ARBA" id="ARBA00023204"/>
    </source>
</evidence>
<dbReference type="PANTHER" id="PTHR33991">
    <property type="entry name" value="DNA REPAIR PROTEIN RECO"/>
    <property type="match status" value="1"/>
</dbReference>
<dbReference type="Pfam" id="PF02565">
    <property type="entry name" value="RecO_C"/>
    <property type="match status" value="1"/>
</dbReference>
<comment type="caution">
    <text evidence="5">The sequence shown here is derived from an EMBL/GenBank/DDBJ whole genome shotgun (WGS) entry which is preliminary data.</text>
</comment>